<proteinExistence type="predicted"/>
<evidence type="ECO:0000256" key="2">
    <source>
        <dbReference type="ARBA" id="ARBA00022771"/>
    </source>
</evidence>
<feature type="region of interest" description="Disordered" evidence="5">
    <location>
        <begin position="336"/>
        <end position="483"/>
    </location>
</feature>
<feature type="domain" description="SWIM-type" evidence="6">
    <location>
        <begin position="265"/>
        <end position="297"/>
    </location>
</feature>
<dbReference type="InterPro" id="IPR006564">
    <property type="entry name" value="Znf_PMZ"/>
</dbReference>
<dbReference type="EMBL" id="OX465080">
    <property type="protein sequence ID" value="CAI9280085.1"/>
    <property type="molecule type" value="Genomic_DNA"/>
</dbReference>
<feature type="region of interest" description="Disordered" evidence="5">
    <location>
        <begin position="669"/>
        <end position="722"/>
    </location>
</feature>
<dbReference type="GO" id="GO:0008270">
    <property type="term" value="F:zinc ion binding"/>
    <property type="evidence" value="ECO:0007669"/>
    <property type="project" value="UniProtKB-KW"/>
</dbReference>
<name>A0AA35YTR2_LACSI</name>
<dbReference type="PROSITE" id="PS50966">
    <property type="entry name" value="ZF_SWIM"/>
    <property type="match status" value="1"/>
</dbReference>
<accession>A0AA35YTR2</accession>
<dbReference type="PANTHER" id="PTHR31973:SF187">
    <property type="entry name" value="MUTATOR TRANSPOSASE MUDRA PROTEIN"/>
    <property type="match status" value="1"/>
</dbReference>
<dbReference type="Proteomes" id="UP001177003">
    <property type="component" value="Chromosome 4"/>
</dbReference>
<dbReference type="Pfam" id="PF10551">
    <property type="entry name" value="MULE"/>
    <property type="match status" value="1"/>
</dbReference>
<keyword evidence="2 4" id="KW-0863">Zinc-finger</keyword>
<gene>
    <name evidence="7" type="ORF">LSALG_LOCUS19843</name>
</gene>
<dbReference type="PANTHER" id="PTHR31973">
    <property type="entry name" value="POLYPROTEIN, PUTATIVE-RELATED"/>
    <property type="match status" value="1"/>
</dbReference>
<evidence type="ECO:0000256" key="4">
    <source>
        <dbReference type="PROSITE-ProRule" id="PRU00325"/>
    </source>
</evidence>
<dbReference type="Pfam" id="PF04434">
    <property type="entry name" value="SWIM"/>
    <property type="match status" value="1"/>
</dbReference>
<protein>
    <recommendedName>
        <fullName evidence="6">SWIM-type domain-containing protein</fullName>
    </recommendedName>
</protein>
<reference evidence="7" key="1">
    <citation type="submission" date="2023-04" db="EMBL/GenBank/DDBJ databases">
        <authorList>
            <person name="Vijverberg K."/>
            <person name="Xiong W."/>
            <person name="Schranz E."/>
        </authorList>
    </citation>
    <scope>NUCLEOTIDE SEQUENCE</scope>
</reference>
<evidence type="ECO:0000256" key="1">
    <source>
        <dbReference type="ARBA" id="ARBA00022723"/>
    </source>
</evidence>
<dbReference type="InterPro" id="IPR018289">
    <property type="entry name" value="MULE_transposase_dom"/>
</dbReference>
<evidence type="ECO:0000259" key="6">
    <source>
        <dbReference type="PROSITE" id="PS50966"/>
    </source>
</evidence>
<evidence type="ECO:0000256" key="3">
    <source>
        <dbReference type="ARBA" id="ARBA00022833"/>
    </source>
</evidence>
<keyword evidence="8" id="KW-1185">Reference proteome</keyword>
<evidence type="ECO:0000256" key="5">
    <source>
        <dbReference type="SAM" id="MobiDB-lite"/>
    </source>
</evidence>
<keyword evidence="3" id="KW-0862">Zinc</keyword>
<dbReference type="SMART" id="SM00575">
    <property type="entry name" value="ZnF_PMZ"/>
    <property type="match status" value="1"/>
</dbReference>
<sequence length="750" mass="84676">MRSNPGSTVRIYVNINPDQTTTFHRIYVCFKAIKDGWKIGCRRVIGLDAWAVVEVENKVNWTWFLELVSEDLSLDAGRGLCVISDQHKGLVEATKDILPHVEHRQCVRHIYANFRKVYSGIQFRNMFWATEKSTTEGDFKINMDRIKTLSEGAYDHLMAREPHTWCRAFFGSGLACESVENGITECFNAVIVDARKKPLLAMLEEIRLYMMERFYNLREEAHKLEGDVCEATLLKMEEFAEDIRTWYAVPSGVNSYEIRNGFQSYGVDSEHHYCSCRLWDIAGIPCVHAQVAILYTNQDPKEFISTWFNKSNYMATYQSNILPINGSNLWEETGYTKPLPPTARRMPGRPNVKRRRHVSEHEDKYPQVSNKGRTVQCKNYLQRGHNKASCKNPKVVPEPKPKKKIGRPKLDPDLTNWIGSRRGDRGGGTGYGRRGKRGGGRGSGGRGKRGSGNTKFGEVTSNLDEENVVTPTVESDNEEAKDMESLEVDDEIRVDVKSDIDFMRQSNYTTQEILECLGINEEELYEFEGLKHVPVDLNISQGFEFPSQLTVETLTENEEEGMDEEGMEQEGMNQDGMGPEGIIEEDMGREQEGMDQEGMNQDGMGAQGLDQEGINENGIGEVGMEQEVMDQEGMNQDGMGAQGLDQEGINENDIGEEDMEQEVMDKEGMNQDGMGAQGLDQEGINENGIGEEGMEQEGIDQEGLVVEDMGRRPKLRKRKTSERITKIQLKKLVVVKHGKGMSSSNPLSLD</sequence>
<keyword evidence="1" id="KW-0479">Metal-binding</keyword>
<organism evidence="7 8">
    <name type="scientific">Lactuca saligna</name>
    <name type="common">Willowleaf lettuce</name>
    <dbReference type="NCBI Taxonomy" id="75948"/>
    <lineage>
        <taxon>Eukaryota</taxon>
        <taxon>Viridiplantae</taxon>
        <taxon>Streptophyta</taxon>
        <taxon>Embryophyta</taxon>
        <taxon>Tracheophyta</taxon>
        <taxon>Spermatophyta</taxon>
        <taxon>Magnoliopsida</taxon>
        <taxon>eudicotyledons</taxon>
        <taxon>Gunneridae</taxon>
        <taxon>Pentapetalae</taxon>
        <taxon>asterids</taxon>
        <taxon>campanulids</taxon>
        <taxon>Asterales</taxon>
        <taxon>Asteraceae</taxon>
        <taxon>Cichorioideae</taxon>
        <taxon>Cichorieae</taxon>
        <taxon>Lactucinae</taxon>
        <taxon>Lactuca</taxon>
    </lineage>
</organism>
<dbReference type="AlphaFoldDB" id="A0AA35YTR2"/>
<evidence type="ECO:0000313" key="7">
    <source>
        <dbReference type="EMBL" id="CAI9280085.1"/>
    </source>
</evidence>
<dbReference type="InterPro" id="IPR007527">
    <property type="entry name" value="Znf_SWIM"/>
</dbReference>
<feature type="compositionally biased region" description="Polar residues" evidence="5">
    <location>
        <begin position="367"/>
        <end position="379"/>
    </location>
</feature>
<evidence type="ECO:0000313" key="8">
    <source>
        <dbReference type="Proteomes" id="UP001177003"/>
    </source>
</evidence>